<evidence type="ECO:0000256" key="1">
    <source>
        <dbReference type="SAM" id="MobiDB-lite"/>
    </source>
</evidence>
<evidence type="ECO:0000313" key="4">
    <source>
        <dbReference type="Proteomes" id="UP000784294"/>
    </source>
</evidence>
<dbReference type="AlphaFoldDB" id="A0A3S5A195"/>
<dbReference type="EMBL" id="CAAALY010031056">
    <property type="protein sequence ID" value="VEL17093.1"/>
    <property type="molecule type" value="Genomic_DNA"/>
</dbReference>
<feature type="transmembrane region" description="Helical" evidence="2">
    <location>
        <begin position="168"/>
        <end position="191"/>
    </location>
</feature>
<organism evidence="3 4">
    <name type="scientific">Protopolystoma xenopodis</name>
    <dbReference type="NCBI Taxonomy" id="117903"/>
    <lineage>
        <taxon>Eukaryota</taxon>
        <taxon>Metazoa</taxon>
        <taxon>Spiralia</taxon>
        <taxon>Lophotrochozoa</taxon>
        <taxon>Platyhelminthes</taxon>
        <taxon>Monogenea</taxon>
        <taxon>Polyopisthocotylea</taxon>
        <taxon>Polystomatidea</taxon>
        <taxon>Polystomatidae</taxon>
        <taxon>Protopolystoma</taxon>
    </lineage>
</organism>
<dbReference type="Proteomes" id="UP000784294">
    <property type="component" value="Unassembled WGS sequence"/>
</dbReference>
<name>A0A3S5A195_9PLAT</name>
<comment type="caution">
    <text evidence="3">The sequence shown here is derived from an EMBL/GenBank/DDBJ whole genome shotgun (WGS) entry which is preliminary data.</text>
</comment>
<reference evidence="3" key="1">
    <citation type="submission" date="2018-11" db="EMBL/GenBank/DDBJ databases">
        <authorList>
            <consortium name="Pathogen Informatics"/>
        </authorList>
    </citation>
    <scope>NUCLEOTIDE SEQUENCE</scope>
</reference>
<keyword evidence="2" id="KW-1133">Transmembrane helix</keyword>
<feature type="region of interest" description="Disordered" evidence="1">
    <location>
        <begin position="395"/>
        <end position="425"/>
    </location>
</feature>
<evidence type="ECO:0000313" key="3">
    <source>
        <dbReference type="EMBL" id="VEL17093.1"/>
    </source>
</evidence>
<feature type="region of interest" description="Disordered" evidence="1">
    <location>
        <begin position="337"/>
        <end position="366"/>
    </location>
</feature>
<dbReference type="InterPro" id="IPR006212">
    <property type="entry name" value="Furin_repeat"/>
</dbReference>
<evidence type="ECO:0000256" key="2">
    <source>
        <dbReference type="SAM" id="Phobius"/>
    </source>
</evidence>
<accession>A0A3S5A195</accession>
<dbReference type="CDD" id="cd00064">
    <property type="entry name" value="FU"/>
    <property type="match status" value="1"/>
</dbReference>
<keyword evidence="2" id="KW-0812">Transmembrane</keyword>
<gene>
    <name evidence="3" type="ORF">PXEA_LOCUS10533</name>
</gene>
<keyword evidence="4" id="KW-1185">Reference proteome</keyword>
<sequence>MSCHPCHPSCASCTSSNASSCLTCSSPANCLWLEDIEGNADSNSEIDSDSDVEAESESGGLCGVHGCLTQSASETGNLELSIHGSCIPCCPSYRIFDTHQPVDCMFCLSGQTTCLTWKDVDGGELSSPTSVNDDKGPHDLPLGGPGTGIRSGRLHRLIDWLSARPSRLALLIVSGIFALLAFLFISLHLYLANRLRNCLPRSGHRSGVNAVSNSGQSGGQESIELQHSPVRRLRSHCLSQYSLDLDKRRSRVGKAIPVTSELAPTSLAQAFSGDSEAAASSTSINLSKSHKAWRHISPRCINLFHSSSLSCDQKLVPNAATVEAAAIATSGYVVSGPRESVLSQPTSDSEENESMSGGRDAINNWGGSGGNIGSLAATRHWKVLPDSRHPQVVYMPADQKTFSEEDEEDEEEDIAIRRPLNTSGT</sequence>
<proteinExistence type="predicted"/>
<feature type="compositionally biased region" description="Acidic residues" evidence="1">
    <location>
        <begin position="404"/>
        <end position="413"/>
    </location>
</feature>
<feature type="region of interest" description="Disordered" evidence="1">
    <location>
        <begin position="125"/>
        <end position="145"/>
    </location>
</feature>
<protein>
    <submittedName>
        <fullName evidence="3">Uncharacterized protein</fullName>
    </submittedName>
</protein>
<keyword evidence="2" id="KW-0472">Membrane</keyword>